<protein>
    <recommendedName>
        <fullName evidence="4">Sigma-E processing peptidase SpoIIGA</fullName>
    </recommendedName>
</protein>
<feature type="transmembrane region" description="Helical" evidence="1">
    <location>
        <begin position="87"/>
        <end position="108"/>
    </location>
</feature>
<evidence type="ECO:0008006" key="4">
    <source>
        <dbReference type="Google" id="ProtNLM"/>
    </source>
</evidence>
<accession>C0CQ75</accession>
<dbReference type="PATRIC" id="fig|476272.21.peg.1162"/>
<dbReference type="eggNOG" id="ENOG50301AF">
    <property type="taxonomic scope" value="Bacteria"/>
</dbReference>
<dbReference type="EMBL" id="ACBZ01000165">
    <property type="protein sequence ID" value="EEG48042.1"/>
    <property type="molecule type" value="Genomic_DNA"/>
</dbReference>
<feature type="transmembrane region" description="Helical" evidence="1">
    <location>
        <begin position="6"/>
        <end position="24"/>
    </location>
</feature>
<evidence type="ECO:0000313" key="3">
    <source>
        <dbReference type="Proteomes" id="UP000003100"/>
    </source>
</evidence>
<dbReference type="GO" id="GO:0004190">
    <property type="term" value="F:aspartic-type endopeptidase activity"/>
    <property type="evidence" value="ECO:0007669"/>
    <property type="project" value="InterPro"/>
</dbReference>
<dbReference type="GeneID" id="86822439"/>
<dbReference type="Pfam" id="PF03419">
    <property type="entry name" value="Peptidase_U4"/>
    <property type="match status" value="1"/>
</dbReference>
<dbReference type="HOGENOM" id="CLU_059158_1_0_9"/>
<organism evidence="2 3">
    <name type="scientific">Blautia hydrogenotrophica (strain DSM 10507 / JCM 14656 / S5a33)</name>
    <name type="common">Ruminococcus hydrogenotrophicus</name>
    <dbReference type="NCBI Taxonomy" id="476272"/>
    <lineage>
        <taxon>Bacteria</taxon>
        <taxon>Bacillati</taxon>
        <taxon>Bacillota</taxon>
        <taxon>Clostridia</taxon>
        <taxon>Lachnospirales</taxon>
        <taxon>Lachnospiraceae</taxon>
        <taxon>Blautia</taxon>
    </lineage>
</organism>
<dbReference type="AlphaFoldDB" id="C0CQ75"/>
<reference evidence="2 3" key="1">
    <citation type="submission" date="2009-01" db="EMBL/GenBank/DDBJ databases">
        <authorList>
            <person name="Fulton L."/>
            <person name="Clifton S."/>
            <person name="Fulton B."/>
            <person name="Xu J."/>
            <person name="Minx P."/>
            <person name="Pepin K.H."/>
            <person name="Johnson M."/>
            <person name="Bhonagiri V."/>
            <person name="Nash W.E."/>
            <person name="Mardis E.R."/>
            <person name="Wilson R.K."/>
        </authorList>
    </citation>
    <scope>NUCLEOTIDE SEQUENCE [LARGE SCALE GENOMIC DNA]</scope>
    <source>
        <strain evidence="3">DSM 10507 / JCM 14656 / S5a33</strain>
    </source>
</reference>
<keyword evidence="1" id="KW-0472">Membrane</keyword>
<dbReference type="GO" id="GO:0006508">
    <property type="term" value="P:proteolysis"/>
    <property type="evidence" value="ECO:0007669"/>
    <property type="project" value="InterPro"/>
</dbReference>
<dbReference type="Proteomes" id="UP000003100">
    <property type="component" value="Unassembled WGS sequence"/>
</dbReference>
<keyword evidence="3" id="KW-1185">Reference proteome</keyword>
<proteinExistence type="predicted"/>
<name>C0CQ75_BLAHS</name>
<keyword evidence="1" id="KW-0812">Transmembrane</keyword>
<evidence type="ECO:0000256" key="1">
    <source>
        <dbReference type="SAM" id="Phobius"/>
    </source>
</evidence>
<feature type="transmembrane region" description="Helical" evidence="1">
    <location>
        <begin position="36"/>
        <end position="55"/>
    </location>
</feature>
<sequence length="283" mass="31746">MYYEIYLDAVFVTNLVMDYILLRLTCRLLDWKISPLRSLLGAAVGALGACVFLMLPMDGYLPGTILFQGLLALGMVRIGCGAKTGSMLMRALIALYLTAFLCGGFWEVMSTDRGIGLKTFLIFALVTYLVFTCISIGYEYFQIRIRNVYPVTLEEGGRKISLYGLYDTGNQLEDSLNRKPVSVIDRCTLEQLLETELTELLECVQRTSGERESTKLPRLRPHFLPYCGISGKGILLAVTVENLFIHTPREIIHISNPVIAVSTEEFALGKKYQMIINSKLIKN</sequence>
<feature type="transmembrane region" description="Helical" evidence="1">
    <location>
        <begin position="61"/>
        <end position="80"/>
    </location>
</feature>
<comment type="caution">
    <text evidence="2">The sequence shown here is derived from an EMBL/GenBank/DDBJ whole genome shotgun (WGS) entry which is preliminary data.</text>
</comment>
<reference evidence="2 3" key="2">
    <citation type="submission" date="2009-02" db="EMBL/GenBank/DDBJ databases">
        <title>Draft genome sequence of Blautia hydrogenotrophica DSM 10507 (Ruminococcus hydrogenotrophicus DSM 10507).</title>
        <authorList>
            <person name="Sudarsanam P."/>
            <person name="Ley R."/>
            <person name="Guruge J."/>
            <person name="Turnbaugh P.J."/>
            <person name="Mahowald M."/>
            <person name="Liep D."/>
            <person name="Gordon J."/>
        </authorList>
    </citation>
    <scope>NUCLEOTIDE SEQUENCE [LARGE SCALE GENOMIC DNA]</scope>
    <source>
        <strain evidence="3">DSM 10507 / JCM 14656 / S5a33</strain>
    </source>
</reference>
<dbReference type="GO" id="GO:0030436">
    <property type="term" value="P:asexual sporulation"/>
    <property type="evidence" value="ECO:0007669"/>
    <property type="project" value="InterPro"/>
</dbReference>
<feature type="transmembrane region" description="Helical" evidence="1">
    <location>
        <begin position="120"/>
        <end position="141"/>
    </location>
</feature>
<dbReference type="InterPro" id="IPR005081">
    <property type="entry name" value="SpoIIGA"/>
</dbReference>
<dbReference type="RefSeq" id="WP_005950861.1">
    <property type="nucleotide sequence ID" value="NZ_CP136423.1"/>
</dbReference>
<evidence type="ECO:0000313" key="2">
    <source>
        <dbReference type="EMBL" id="EEG48042.1"/>
    </source>
</evidence>
<gene>
    <name evidence="2" type="ORF">RUMHYD_03028</name>
</gene>
<keyword evidence="1" id="KW-1133">Transmembrane helix</keyword>